<dbReference type="InterPro" id="IPR036465">
    <property type="entry name" value="vWFA_dom_sf"/>
</dbReference>
<dbReference type="InterPro" id="IPR045826">
    <property type="entry name" value="SpaA_PFL_dom_2"/>
</dbReference>
<comment type="caution">
    <text evidence="4">The sequence shown here is derived from an EMBL/GenBank/DDBJ whole genome shotgun (WGS) entry which is preliminary data.</text>
</comment>
<dbReference type="CDD" id="cd00198">
    <property type="entry name" value="vWFA"/>
    <property type="match status" value="1"/>
</dbReference>
<keyword evidence="2" id="KW-1133">Transmembrane helix</keyword>
<evidence type="ECO:0000256" key="2">
    <source>
        <dbReference type="SAM" id="Phobius"/>
    </source>
</evidence>
<organism evidence="4 5">
    <name type="scientific">Flaviflexus equikiangi</name>
    <dbReference type="NCBI Taxonomy" id="2758573"/>
    <lineage>
        <taxon>Bacteria</taxon>
        <taxon>Bacillati</taxon>
        <taxon>Actinomycetota</taxon>
        <taxon>Actinomycetes</taxon>
        <taxon>Actinomycetales</taxon>
        <taxon>Actinomycetaceae</taxon>
        <taxon>Flaviflexus</taxon>
    </lineage>
</organism>
<keyword evidence="2" id="KW-0472">Membrane</keyword>
<dbReference type="EMBL" id="JAFFJS010000002">
    <property type="protein sequence ID" value="MBM9432889.1"/>
    <property type="molecule type" value="Genomic_DNA"/>
</dbReference>
<name>A0ABS2TE01_9ACTO</name>
<evidence type="ECO:0000256" key="1">
    <source>
        <dbReference type="SAM" id="MobiDB-lite"/>
    </source>
</evidence>
<dbReference type="Proteomes" id="UP000705983">
    <property type="component" value="Unassembled WGS sequence"/>
</dbReference>
<evidence type="ECO:0000313" key="4">
    <source>
        <dbReference type="EMBL" id="MBM9432889.1"/>
    </source>
</evidence>
<feature type="domain" description="VWFA" evidence="3">
    <location>
        <begin position="316"/>
        <end position="516"/>
    </location>
</feature>
<accession>A0ABS2TE01</accession>
<feature type="compositionally biased region" description="Acidic residues" evidence="1">
    <location>
        <begin position="71"/>
        <end position="89"/>
    </location>
</feature>
<feature type="compositionally biased region" description="Low complexity" evidence="1">
    <location>
        <begin position="93"/>
        <end position="105"/>
    </location>
</feature>
<dbReference type="Pfam" id="PF19403">
    <property type="entry name" value="SpaA_2"/>
    <property type="match status" value="1"/>
</dbReference>
<gene>
    <name evidence="4" type="ORF">JVW63_04140</name>
</gene>
<feature type="transmembrane region" description="Helical" evidence="2">
    <location>
        <begin position="1020"/>
        <end position="1039"/>
    </location>
</feature>
<dbReference type="PROSITE" id="PS50234">
    <property type="entry name" value="VWFA"/>
    <property type="match status" value="1"/>
</dbReference>
<evidence type="ECO:0000313" key="5">
    <source>
        <dbReference type="Proteomes" id="UP000705983"/>
    </source>
</evidence>
<reference evidence="5" key="1">
    <citation type="submission" date="2021-02" db="EMBL/GenBank/DDBJ databases">
        <title>Leucobacter sp. CX169.</title>
        <authorList>
            <person name="Cheng Y."/>
        </authorList>
    </citation>
    <scope>NUCLEOTIDE SEQUENCE [LARGE SCALE GENOMIC DNA]</scope>
    <source>
        <strain evidence="5">JY899</strain>
    </source>
</reference>
<dbReference type="SMART" id="SM00327">
    <property type="entry name" value="VWA"/>
    <property type="match status" value="1"/>
</dbReference>
<dbReference type="InterPro" id="IPR002035">
    <property type="entry name" value="VWF_A"/>
</dbReference>
<dbReference type="Gene3D" id="3.40.50.410">
    <property type="entry name" value="von Willebrand factor, type A domain"/>
    <property type="match status" value="1"/>
</dbReference>
<keyword evidence="5" id="KW-1185">Reference proteome</keyword>
<keyword evidence="2" id="KW-0812">Transmembrane</keyword>
<proteinExistence type="predicted"/>
<feature type="compositionally biased region" description="Acidic residues" evidence="1">
    <location>
        <begin position="117"/>
        <end position="129"/>
    </location>
</feature>
<feature type="region of interest" description="Disordered" evidence="1">
    <location>
        <begin position="1"/>
        <end position="21"/>
    </location>
</feature>
<evidence type="ECO:0000259" key="3">
    <source>
        <dbReference type="PROSITE" id="PS50234"/>
    </source>
</evidence>
<sequence length="1049" mass="108793">MYTDGPLREPQPSSKPADLSNRWRLTRATFSATFAGLLVASMTLGSGAILASASDEQPVDSDMFVFQQEPVVEEPTQDPTEDPTAEEEPVSPPAETEPTVEPIVEPVDDGEPAPVDEPVEAPPAEDPEFDILAPPGDPSELANDEGMEASRDIVALAVGVPLGDPGERQTKLIVRAGGSRTGAGNATQTVSPLPGVTYQFYRTTTDTIAGGTLAGECTTDANGECGIIVDIAPSTTGSQSRSFYAVPTGVPAGWTAPTSFTEVADNYRFSSGLISTTASAAARTVTIPRQFNSTVTTPRWANVRANNPLPDQCGIDIALVMDLSNSVTDDAALLAQYKQSANGFVTALTGTPSRIGLYTFATNAPANGANNVGLPLTSVSSPESAAPITARINAWGDTPENIQGGTNWDRGFHQVAESGVSYDIVMFLTDGAPTFHRNQQGTGNSTSIAEVNEAIHSANAVKAMPGQPAIIAVGIGGAAFTQAATNRLSSISGPNEGVDFVRSNFEDLEQNLRDFATENCGGTVTVTKQTIDENNEIIDPTAAGWEFTASTAGSYLETPGTGTLVNQLIVETTEPDGNFNVGVNFDAQPTAIRPVTFVETQQDGYEIVPQVFNGQSANASCFVNGQQVPVTNAGELGFTVNVSAQGIVSCLVQNRILPVDASVTVDKEWIIEGESVANGDQPAGWNAQLTLTGPEGAAATNQGWGVTRTGYTEGDTVTINETTSGIPQACTVSAAVTAVNGETLIEPASLAYLATLAAGDNTYTITNTVDCVQTLVLTKTVSNGPAVPADWTVSGTPLEGAPISGAGTVTGEVDADTPYVLAEADNAAGPSAGAYSAIYVPTDDGWVCTEEASGETVTPVDGAVSVPLGGTVDCEIANETSQLTLLKFVDDPQGISAQGPDSWQLTAAASDSPVVPGLASPAPVTGSEDPAAANTVWVRPAHTYTVSEETTGTNELAFIQRGIQRYIGDTPENPDHTNSAHWVDVTTADIQVDAGASEIYRFVNEPIPPIDIPITGGTGAGVYLSFGGGLLGAALLVAWRHRNRMDKAA</sequence>
<dbReference type="RefSeq" id="WP_187996280.1">
    <property type="nucleotide sequence ID" value="NZ_JACEXG010000002.1"/>
</dbReference>
<feature type="region of interest" description="Disordered" evidence="1">
    <location>
        <begin position="65"/>
        <end position="144"/>
    </location>
</feature>
<protein>
    <recommendedName>
        <fullName evidence="3">VWFA domain-containing protein</fullName>
    </recommendedName>
</protein>
<dbReference type="SUPFAM" id="SSF53300">
    <property type="entry name" value="vWA-like"/>
    <property type="match status" value="1"/>
</dbReference>